<feature type="region of interest" description="Disordered" evidence="1">
    <location>
        <begin position="399"/>
        <end position="418"/>
    </location>
</feature>
<name>A0A420HS61_9PEZI</name>
<feature type="transmembrane region" description="Helical" evidence="2">
    <location>
        <begin position="43"/>
        <end position="65"/>
    </location>
</feature>
<sequence>MDIPNVVQTLLAAFSFTLFDQLARVAFQQYILWATGEPVKSTVIRLVFYGILAVRLLAGGVLLGFTRPEFSTTCVARRSNIYGSVLVLALDGVIMVILATRIVVAIKRQDKSNVSVQALIFGIFGFMIWTGTSAPMILGFPEFMLLLKTLLPAIGVLIIIGIITLFPGYYVTQSQDVASTMGASSPYSGPVFPSQNTVKASAGSLSSGYMQSRNLYVVNPSTPNDFQTPLGSSRGIMKTNENTPQNSVVNMSGNNDSVLTFLNNAKLRKNSANDSSQSLSSYTPGYRGSSGIFPPQGNTQAALAPAIVGLSGPNAMAASSTDTLLSGKRNILKWPLKMYPEKQSVRNLPISNPISIEQKEKDLQYFVRMPTVELEQAIFNERQRKDAEAAKSYLIANSLTPKPSTLPREYSEPKDENSPTKLMITKVTDKLSPDDDKEISIPSTKLDELVIASEVNTNQDIKTAPIYTPKSPSYSAKKVPDYNYETSRTTSVLPSPIPDELRRRSPMNKANLSSPVKSALAFSPKDFLQPIQNSQNSQQQELPGIETNGTRGTERIMLVNEIIYDRPDLIENIMKDISGQNSSVLRGYSNMLEEYPDKSEKQPDNLGAKNINTENQIYCTIIDEPVPQPSVIDRPRPIERRISRIISSGRRRSKSLGAIKLRTTMTESDTIDLDPSSLPPPLPTRAANLKPLLHQDTNDMAREEERMKYLFPAPPTAPRTVTRHKRNLSLPSLAHMPSYQSFDFHTYNLDESSKIQMKLEGSEKVLEFVNESSKPTFQNTIHSHQNQSQVNLGSLVPENLNVPPNSSQLSNIFANAPKQISTYEENTHKYQSSSNQTPIQDDTIDWGWVAELDPLEIPKNHSSSSANNSVVNVGDSQTLSINSRTEDQKIVTVMLETQIQNNDEWSRNQSPAAMLMPIGNSQLTSTNQKERKITAAKVNQKNRRRIAEARDSWYFRVGERMPSFSGKRNEVFQTNKTPPRLILDRNKIATIPKAKNSELTPPHYSYESAYTGIESPLSKLDEKNPGSIESLMQRISKISLQGDDTEISLLETLKMEMEEQSNQWQNLQSNFDRDSIISILSQLPIESLQDSKILHRSSEIDDNLGPRASHLSTLSNLSKQLSTDTWQQELAEAQISYTKLYNQRPNHFKYSNYQISSPTPPESIDSENDNISEFEDEDETPRQSSINILNRNNSLWHPASLSYHKRHNSMWNTSDRSSMFTDITPPAADLRPSKRFTEQSLLIKSHSLWSKKYGGKFQSSSSWLSKIEDQKIYQNPREEFNNLEHVDIIQDSEGKDRAHINTMGNEYEDMEDFGDYEEKFDESTLLKIAALLKTNNLPSNKSLLPPRREDHSEGCHDDFPEEELSNLISILPLAINENFSALDTEDSQVDHSINIINKSTIEYENFNQFAEAGEVSRNTSHLKTDEEISKSMLWNHNYSLDITIQSVGLQQPSPEIWGALNIMPESVYRSKSKKLDSNLLKFENDKLWAKPLERPKVQEITQMWINFQNFNARNISTVKSTVNANEKTFSANLWTRRYPKNTIIQSVGLQQPSPQAWRAFILMLKDAPRSKPRIPDSNIPKLKTHSLWTKPQYILLAQGTSALWEKSQSLVAKEKSRRNSFLIAEEIDSQLTIGYQIMESPINQKPIANINSKIQSLFVIDAENDFESKKDLQPTKIRNEVRERSQFETTEISFKSMLWNPGHESDNACDSLGLQQPSPEIWKALTVTSESFFWSKSKQIDTTSLPKFGSENLWVKKQQVMTLKNETRTMWITKHNSINEDICKVNSVMKSNSDSNEKMIYTKLWGEKHPVDLVIRSVGLQQPSPEVWKALTVMSERHSKSKPRVSISSLPMLKTDKLWSKQQNIKAKKNDTSGIWKSEKVRESEDISKAKSRINFTLWTPRNHENIKMRIFGLQQPSPEVWKALTVMPERHSKSKPSVSISSLPILKTDNLWTKKQKLETDDKDASGVWTNEKVLQAREKPEVKSQVYSTVRTFNTMLWTQKHSLNTTTRSFGIQQPSPEVWKALTVMPERHSKSKPRVSISSLPMLKTDKLWSKQQNIMAKKNDTSGIWKSEKVRESEDISKAKSRINFTENNLNFTLWTPRNHENIKMRIFGLQQPSPETWKALKYIPEDLPRYKLKISGYDLASLEKDSLRSLQLSSAKLWSFSENSNEEINWISRCHMLDQKSNSELTHKDNNYLWQKKTVISKTSFIGINKSSNFGAYICQTEAMSNAFYTNYKSNYPKLPLDQLTSKKLWKKSINIPIQRDWISESSVRPESPTFSASSSLPSSPISDASSIFSISTKASSIWAVQEMPSFPVVSYIYPSISDRNSLEIKSTYDGHRISKSSIGPKISRPTPLAAVLESNQQFPQKIRKTEDNQAPKYTVSTSKKYQKNAASEYHNNQTTRKNSSSSKSKSNHPLTRAFAASPAEWKLALTEAILAGNSATL</sequence>
<accession>A0A420HS61</accession>
<feature type="region of interest" description="Disordered" evidence="1">
    <location>
        <begin position="2370"/>
        <end position="2422"/>
    </location>
</feature>
<keyword evidence="2" id="KW-0812">Transmembrane</keyword>
<feature type="compositionally biased region" description="Basic and acidic residues" evidence="1">
    <location>
        <begin position="409"/>
        <end position="418"/>
    </location>
</feature>
<keyword evidence="2" id="KW-0472">Membrane</keyword>
<dbReference type="EMBL" id="MCFK01005262">
    <property type="protein sequence ID" value="RKF60274.1"/>
    <property type="molecule type" value="Genomic_DNA"/>
</dbReference>
<comment type="caution">
    <text evidence="3">The sequence shown here is derived from an EMBL/GenBank/DDBJ whole genome shotgun (WGS) entry which is preliminary data.</text>
</comment>
<dbReference type="OrthoDB" id="5370537at2759"/>
<feature type="region of interest" description="Disordered" evidence="1">
    <location>
        <begin position="487"/>
        <end position="512"/>
    </location>
</feature>
<reference evidence="3 4" key="1">
    <citation type="journal article" date="2018" name="BMC Genomics">
        <title>Comparative genome analyses reveal sequence features reflecting distinct modes of host-adaptation between dicot and monocot powdery mildew.</title>
        <authorList>
            <person name="Wu Y."/>
            <person name="Ma X."/>
            <person name="Pan Z."/>
            <person name="Kale S.D."/>
            <person name="Song Y."/>
            <person name="King H."/>
            <person name="Zhang Q."/>
            <person name="Presley C."/>
            <person name="Deng X."/>
            <person name="Wei C.I."/>
            <person name="Xiao S."/>
        </authorList>
    </citation>
    <scope>NUCLEOTIDE SEQUENCE [LARGE SCALE GENOMIC DNA]</scope>
    <source>
        <strain evidence="3">UMSG2</strain>
    </source>
</reference>
<proteinExistence type="predicted"/>
<feature type="transmembrane region" description="Helical" evidence="2">
    <location>
        <begin position="85"/>
        <end position="106"/>
    </location>
</feature>
<feature type="compositionally biased region" description="Acidic residues" evidence="1">
    <location>
        <begin position="1164"/>
        <end position="1179"/>
    </location>
</feature>
<evidence type="ECO:0000313" key="3">
    <source>
        <dbReference type="EMBL" id="RKF60274.1"/>
    </source>
</evidence>
<organism evidence="3 4">
    <name type="scientific">Erysiphe neolycopersici</name>
    <dbReference type="NCBI Taxonomy" id="212602"/>
    <lineage>
        <taxon>Eukaryota</taxon>
        <taxon>Fungi</taxon>
        <taxon>Dikarya</taxon>
        <taxon>Ascomycota</taxon>
        <taxon>Pezizomycotina</taxon>
        <taxon>Leotiomycetes</taxon>
        <taxon>Erysiphales</taxon>
        <taxon>Erysiphaceae</taxon>
        <taxon>Erysiphe</taxon>
    </lineage>
</organism>
<evidence type="ECO:0000256" key="2">
    <source>
        <dbReference type="SAM" id="Phobius"/>
    </source>
</evidence>
<dbReference type="Proteomes" id="UP000286134">
    <property type="component" value="Unassembled WGS sequence"/>
</dbReference>
<keyword evidence="4" id="KW-1185">Reference proteome</keyword>
<gene>
    <name evidence="3" type="ORF">OnM2_052002</name>
</gene>
<dbReference type="STRING" id="212602.A0A420HS61"/>
<evidence type="ECO:0000256" key="1">
    <source>
        <dbReference type="SAM" id="MobiDB-lite"/>
    </source>
</evidence>
<evidence type="ECO:0000313" key="4">
    <source>
        <dbReference type="Proteomes" id="UP000286134"/>
    </source>
</evidence>
<protein>
    <submittedName>
        <fullName evidence="3">Uncharacterized protein</fullName>
    </submittedName>
</protein>
<feature type="transmembrane region" description="Helical" evidence="2">
    <location>
        <begin position="150"/>
        <end position="171"/>
    </location>
</feature>
<keyword evidence="2" id="KW-1133">Transmembrane helix</keyword>
<feature type="transmembrane region" description="Helical" evidence="2">
    <location>
        <begin position="118"/>
        <end position="138"/>
    </location>
</feature>
<feature type="region of interest" description="Disordered" evidence="1">
    <location>
        <begin position="1156"/>
        <end position="1181"/>
    </location>
</feature>